<reference evidence="1" key="1">
    <citation type="submission" date="2023-04" db="EMBL/GenBank/DDBJ databases">
        <title>Draft Genome sequencing of Naganishia species isolated from polar environments using Oxford Nanopore Technology.</title>
        <authorList>
            <person name="Leo P."/>
            <person name="Venkateswaran K."/>
        </authorList>
    </citation>
    <scope>NUCLEOTIDE SEQUENCE</scope>
    <source>
        <strain evidence="1">MNA-CCFEE 5423</strain>
    </source>
</reference>
<evidence type="ECO:0000313" key="2">
    <source>
        <dbReference type="Proteomes" id="UP001227268"/>
    </source>
</evidence>
<organism evidence="1 2">
    <name type="scientific">Naganishia friedmannii</name>
    <dbReference type="NCBI Taxonomy" id="89922"/>
    <lineage>
        <taxon>Eukaryota</taxon>
        <taxon>Fungi</taxon>
        <taxon>Dikarya</taxon>
        <taxon>Basidiomycota</taxon>
        <taxon>Agaricomycotina</taxon>
        <taxon>Tremellomycetes</taxon>
        <taxon>Filobasidiales</taxon>
        <taxon>Filobasidiaceae</taxon>
        <taxon>Naganishia</taxon>
    </lineage>
</organism>
<sequence>MLYLFETIIFVLAIRGSDKAMPTGVPMGHQSQASARALDDGVGSACVSATCDATTCPGNAPQFQELARRSDLSNGDPPASTSDIVTVTATTVTTSTTTELATVTELSTVTATGTPSPPQARLEMFEEYTFDNPEILWAGGPRPDVFVHVPEHSWEEFAAVCNLIIQHESTHYTYAKWARARTNQDGDIWIPLNLFPGSSEPLVLDVMINKTEHQDLTKAQAGLWVQPYLADSEPATLSVRALAKAFDHDSVKDRLFKSNALYDISMYTEEPYKNPRKTMALLEMLTGYPVETMSKAIFRDAEALMDDLESSTQEESGGEAKRGVDANPTIVCDTNLTMRPLIRERYPNPQGKLLPYRLLDRHVGGTFPTAPWQGQYNRTAHNDPSLLWNSNTPESYDRSRDIDQLYGNMTWIIRLAERKALDVADATKKLKSARTTFDFYHYENGIPQQAFASGGNTDRKRGLRERLKRGDEEPTVTVTVVETSTQVESSTITTHATTTLLVAPPASPLEFPIADGYTLDDRIILWLGGPTLDDYAEVPKANQTDGFWARDVCRSDKLIVNVQVSKSELREYSQAHWTDHKDVQERLTYVKGEMSAEPLLAPLLKNTVGILQMLTGYPVEIKSVKEYADAVTLAKDLTDVDAIPTIILDSDGGIRPIITNGTDRYRLLDSRMGGTLNRHGTGGDLRNDDAHHYYRGNTAEAYDRTRTIEEVRTSMAWIIRLAQKQSLNFADATEKLAPAKAAFDSYYYEKRDS</sequence>
<gene>
    <name evidence="1" type="ORF">QFC21_006244</name>
</gene>
<accession>A0ACC2V4U7</accession>
<comment type="caution">
    <text evidence="1">The sequence shown here is derived from an EMBL/GenBank/DDBJ whole genome shotgun (WGS) entry which is preliminary data.</text>
</comment>
<dbReference type="EMBL" id="JASBWT010000028">
    <property type="protein sequence ID" value="KAJ9093871.1"/>
    <property type="molecule type" value="Genomic_DNA"/>
</dbReference>
<evidence type="ECO:0000313" key="1">
    <source>
        <dbReference type="EMBL" id="KAJ9093871.1"/>
    </source>
</evidence>
<keyword evidence="2" id="KW-1185">Reference proteome</keyword>
<protein>
    <submittedName>
        <fullName evidence="1">Uncharacterized protein</fullName>
    </submittedName>
</protein>
<dbReference type="Proteomes" id="UP001227268">
    <property type="component" value="Unassembled WGS sequence"/>
</dbReference>
<name>A0ACC2V4U7_9TREE</name>
<proteinExistence type="predicted"/>